<dbReference type="InterPro" id="IPR004342">
    <property type="entry name" value="EXS_C"/>
</dbReference>
<dbReference type="Proteomes" id="UP000002630">
    <property type="component" value="Linkage Group LG16"/>
</dbReference>
<dbReference type="eggNOG" id="KOG1162">
    <property type="taxonomic scope" value="Eukaryota"/>
</dbReference>
<organism evidence="8 9">
    <name type="scientific">Ectocarpus siliculosus</name>
    <name type="common">Brown alga</name>
    <name type="synonym">Conferva siliculosa</name>
    <dbReference type="NCBI Taxonomy" id="2880"/>
    <lineage>
        <taxon>Eukaryota</taxon>
        <taxon>Sar</taxon>
        <taxon>Stramenopiles</taxon>
        <taxon>Ochrophyta</taxon>
        <taxon>PX clade</taxon>
        <taxon>Phaeophyceae</taxon>
        <taxon>Ectocarpales</taxon>
        <taxon>Ectocarpaceae</taxon>
        <taxon>Ectocarpus</taxon>
    </lineage>
</organism>
<dbReference type="InParanoid" id="D7G030"/>
<dbReference type="PANTHER" id="PTHR10783:SF46">
    <property type="entry name" value="PROTEIN ERD1 HOMOLOG 2"/>
    <property type="match status" value="1"/>
</dbReference>
<evidence type="ECO:0000256" key="3">
    <source>
        <dbReference type="ARBA" id="ARBA00022989"/>
    </source>
</evidence>
<feature type="transmembrane region" description="Helical" evidence="6">
    <location>
        <begin position="104"/>
        <end position="122"/>
    </location>
</feature>
<sequence length="383" mass="42597">MMSSDEYEELYLASVRVPLVLAVFLGLWGLVILVLQALQIEFSSVLRKASGPRLATEDQGDTSGKGKPTRVPTPPSWRQVVSTAAGFLGVLLACIHGSRMLRVPPTVAVGGFYFILGGALLVPLQAPSVRQHTALFFTSLAGVFFPATDVHFAEVLVADALTSLSRVFADVAVTFLLVAKGWGMRYPGWAFLYTPCVFASFPYWVRVRQCVMQLTYEVDPKRKLLLAINVGKYLSAFPVIWLTGYQAMRHYDGAAYLPGVGKAIIAAALLNSVYSFAWDVKMDWGLGQRGSRRWGLRNTLLICHEAPWPYYVAVAVDLVLRLTWVARLAEERFRSVDMVLTLELVEILRRSMWNVFRLEWECIQCLGGAKAVRLDKGSDALRV</sequence>
<dbReference type="AlphaFoldDB" id="D7G030"/>
<evidence type="ECO:0000259" key="7">
    <source>
        <dbReference type="PROSITE" id="PS51380"/>
    </source>
</evidence>
<feature type="transmembrane region" description="Helical" evidence="6">
    <location>
        <begin position="20"/>
        <end position="38"/>
    </location>
</feature>
<feature type="transmembrane region" description="Helical" evidence="6">
    <location>
        <begin position="224"/>
        <end position="243"/>
    </location>
</feature>
<keyword evidence="2 6" id="KW-0812">Transmembrane</keyword>
<feature type="transmembrane region" description="Helical" evidence="6">
    <location>
        <begin position="186"/>
        <end position="204"/>
    </location>
</feature>
<evidence type="ECO:0000256" key="4">
    <source>
        <dbReference type="ARBA" id="ARBA00023136"/>
    </source>
</evidence>
<dbReference type="EMBL" id="FN649741">
    <property type="protein sequence ID" value="CBJ32912.1"/>
    <property type="molecule type" value="Genomic_DNA"/>
</dbReference>
<evidence type="ECO:0000256" key="6">
    <source>
        <dbReference type="SAM" id="Phobius"/>
    </source>
</evidence>
<gene>
    <name evidence="8" type="ORF">Esi_0391_0016</name>
</gene>
<feature type="transmembrane region" description="Helical" evidence="6">
    <location>
        <begin position="255"/>
        <end position="277"/>
    </location>
</feature>
<protein>
    <recommendedName>
        <fullName evidence="7">EXS domain-containing protein</fullName>
    </recommendedName>
</protein>
<dbReference type="OrthoDB" id="9970435at2759"/>
<feature type="domain" description="EXS" evidence="7">
    <location>
        <begin position="186"/>
        <end position="383"/>
    </location>
</feature>
<dbReference type="GO" id="GO:0016020">
    <property type="term" value="C:membrane"/>
    <property type="evidence" value="ECO:0007669"/>
    <property type="project" value="UniProtKB-SubCell"/>
</dbReference>
<name>D7G030_ECTSI</name>
<reference evidence="8 9" key="1">
    <citation type="journal article" date="2010" name="Nature">
        <title>The Ectocarpus genome and the independent evolution of multicellularity in brown algae.</title>
        <authorList>
            <person name="Cock J.M."/>
            <person name="Sterck L."/>
            <person name="Rouze P."/>
            <person name="Scornet D."/>
            <person name="Allen A.E."/>
            <person name="Amoutzias G."/>
            <person name="Anthouard V."/>
            <person name="Artiguenave F."/>
            <person name="Aury J.M."/>
            <person name="Badger J.H."/>
            <person name="Beszteri B."/>
            <person name="Billiau K."/>
            <person name="Bonnet E."/>
            <person name="Bothwell J.H."/>
            <person name="Bowler C."/>
            <person name="Boyen C."/>
            <person name="Brownlee C."/>
            <person name="Carrano C.J."/>
            <person name="Charrier B."/>
            <person name="Cho G.Y."/>
            <person name="Coelho S.M."/>
            <person name="Collen J."/>
            <person name="Corre E."/>
            <person name="Da Silva C."/>
            <person name="Delage L."/>
            <person name="Delaroque N."/>
            <person name="Dittami S.M."/>
            <person name="Doulbeau S."/>
            <person name="Elias M."/>
            <person name="Farnham G."/>
            <person name="Gachon C.M."/>
            <person name="Gschloessl B."/>
            <person name="Heesch S."/>
            <person name="Jabbari K."/>
            <person name="Jubin C."/>
            <person name="Kawai H."/>
            <person name="Kimura K."/>
            <person name="Kloareg B."/>
            <person name="Kupper F.C."/>
            <person name="Lang D."/>
            <person name="Le Bail A."/>
            <person name="Leblanc C."/>
            <person name="Lerouge P."/>
            <person name="Lohr M."/>
            <person name="Lopez P.J."/>
            <person name="Martens C."/>
            <person name="Maumus F."/>
            <person name="Michel G."/>
            <person name="Miranda-Saavedra D."/>
            <person name="Morales J."/>
            <person name="Moreau H."/>
            <person name="Motomura T."/>
            <person name="Nagasato C."/>
            <person name="Napoli C.A."/>
            <person name="Nelson D.R."/>
            <person name="Nyvall-Collen P."/>
            <person name="Peters A.F."/>
            <person name="Pommier C."/>
            <person name="Potin P."/>
            <person name="Poulain J."/>
            <person name="Quesneville H."/>
            <person name="Read B."/>
            <person name="Rensing S.A."/>
            <person name="Ritter A."/>
            <person name="Rousvoal S."/>
            <person name="Samanta M."/>
            <person name="Samson G."/>
            <person name="Schroeder D.C."/>
            <person name="Segurens B."/>
            <person name="Strittmatter M."/>
            <person name="Tonon T."/>
            <person name="Tregear J.W."/>
            <person name="Valentin K."/>
            <person name="von Dassow P."/>
            <person name="Yamagishi T."/>
            <person name="Van de Peer Y."/>
            <person name="Wincker P."/>
        </authorList>
    </citation>
    <scope>NUCLEOTIDE SEQUENCE [LARGE SCALE GENOMIC DNA]</scope>
    <source>
        <strain evidence="9">Ec32 / CCAP1310/4</strain>
    </source>
</reference>
<keyword evidence="4 6" id="KW-0472">Membrane</keyword>
<dbReference type="OMA" id="ICHEAPW"/>
<keyword evidence="9" id="KW-1185">Reference proteome</keyword>
<proteinExistence type="predicted"/>
<dbReference type="PANTHER" id="PTHR10783">
    <property type="entry name" value="XENOTROPIC AND POLYTROPIC RETROVIRUS RECEPTOR 1-RELATED"/>
    <property type="match status" value="1"/>
</dbReference>
<dbReference type="STRING" id="2880.D7G030"/>
<feature type="transmembrane region" description="Helical" evidence="6">
    <location>
        <begin position="80"/>
        <end position="98"/>
    </location>
</feature>
<evidence type="ECO:0000256" key="2">
    <source>
        <dbReference type="ARBA" id="ARBA00022692"/>
    </source>
</evidence>
<keyword evidence="3 6" id="KW-1133">Transmembrane helix</keyword>
<dbReference type="PROSITE" id="PS51380">
    <property type="entry name" value="EXS"/>
    <property type="match status" value="1"/>
</dbReference>
<feature type="region of interest" description="Disordered" evidence="5">
    <location>
        <begin position="53"/>
        <end position="74"/>
    </location>
</feature>
<evidence type="ECO:0000313" key="8">
    <source>
        <dbReference type="EMBL" id="CBJ32912.1"/>
    </source>
</evidence>
<dbReference type="GO" id="GO:0005737">
    <property type="term" value="C:cytoplasm"/>
    <property type="evidence" value="ECO:0007669"/>
    <property type="project" value="TreeGrafter"/>
</dbReference>
<evidence type="ECO:0000256" key="1">
    <source>
        <dbReference type="ARBA" id="ARBA00004141"/>
    </source>
</evidence>
<evidence type="ECO:0000256" key="5">
    <source>
        <dbReference type="SAM" id="MobiDB-lite"/>
    </source>
</evidence>
<dbReference type="Pfam" id="PF03124">
    <property type="entry name" value="EXS"/>
    <property type="match status" value="1"/>
</dbReference>
<comment type="subcellular location">
    <subcellularLocation>
        <location evidence="1">Membrane</location>
        <topology evidence="1">Multi-pass membrane protein</topology>
    </subcellularLocation>
</comment>
<accession>D7G030</accession>
<dbReference type="EMBL" id="FN648588">
    <property type="protein sequence ID" value="CBJ32912.1"/>
    <property type="molecule type" value="Genomic_DNA"/>
</dbReference>
<evidence type="ECO:0000313" key="9">
    <source>
        <dbReference type="Proteomes" id="UP000002630"/>
    </source>
</evidence>